<name>A0A450VFM4_9GAMM</name>
<dbReference type="AlphaFoldDB" id="A0A450VFM4"/>
<organism evidence="1">
    <name type="scientific">Candidatus Kentrum eta</name>
    <dbReference type="NCBI Taxonomy" id="2126337"/>
    <lineage>
        <taxon>Bacteria</taxon>
        <taxon>Pseudomonadati</taxon>
        <taxon>Pseudomonadota</taxon>
        <taxon>Gammaproteobacteria</taxon>
        <taxon>Candidatus Kentrum</taxon>
    </lineage>
</organism>
<dbReference type="EMBL" id="CAADFG010000416">
    <property type="protein sequence ID" value="VFK04440.1"/>
    <property type="molecule type" value="Genomic_DNA"/>
</dbReference>
<protein>
    <submittedName>
        <fullName evidence="1">Uncharacterized protein</fullName>
    </submittedName>
</protein>
<sequence>MRTYEGALKSLQAIQSGVVTLGVQETGAPQTAGATTMAAVRGARLFGERTLDGYRNT</sequence>
<accession>A0A450VFM4</accession>
<proteinExistence type="predicted"/>
<evidence type="ECO:0000313" key="1">
    <source>
        <dbReference type="EMBL" id="VFK03560.1"/>
    </source>
</evidence>
<reference evidence="1" key="1">
    <citation type="submission" date="2019-02" db="EMBL/GenBank/DDBJ databases">
        <authorList>
            <person name="Gruber-Vodicka R. H."/>
            <person name="Seah K. B. B."/>
        </authorList>
    </citation>
    <scope>NUCLEOTIDE SEQUENCE</scope>
    <source>
        <strain evidence="3">BECK_SA2B12</strain>
        <strain evidence="2">BECK_SA2B15</strain>
        <strain evidence="1">BECK_SA2B20</strain>
    </source>
</reference>
<dbReference type="EMBL" id="CAADFJ010000377">
    <property type="protein sequence ID" value="VFK06830.1"/>
    <property type="molecule type" value="Genomic_DNA"/>
</dbReference>
<dbReference type="EMBL" id="CAADFI010000363">
    <property type="protein sequence ID" value="VFK03560.1"/>
    <property type="molecule type" value="Genomic_DNA"/>
</dbReference>
<evidence type="ECO:0000313" key="2">
    <source>
        <dbReference type="EMBL" id="VFK04440.1"/>
    </source>
</evidence>
<evidence type="ECO:0000313" key="3">
    <source>
        <dbReference type="EMBL" id="VFK06830.1"/>
    </source>
</evidence>
<gene>
    <name evidence="2" type="ORF">BECKH772A_GA0070896_104162</name>
    <name evidence="1" type="ORF">BECKH772B_GA0070898_103633</name>
    <name evidence="3" type="ORF">BECKH772C_GA0070978_103772</name>
</gene>